<comment type="caution">
    <text evidence="2">The sequence shown here is derived from an EMBL/GenBank/DDBJ whole genome shotgun (WGS) entry which is preliminary data.</text>
</comment>
<name>A0AAD2FMI1_9STRA</name>
<evidence type="ECO:0000256" key="1">
    <source>
        <dbReference type="SAM" id="SignalP"/>
    </source>
</evidence>
<keyword evidence="1" id="KW-0732">Signal</keyword>
<evidence type="ECO:0000313" key="3">
    <source>
        <dbReference type="Proteomes" id="UP001295423"/>
    </source>
</evidence>
<dbReference type="AlphaFoldDB" id="A0AAD2FMI1"/>
<protein>
    <submittedName>
        <fullName evidence="2">Uncharacterized protein</fullName>
    </submittedName>
</protein>
<accession>A0AAD2FMI1</accession>
<feature type="signal peptide" evidence="1">
    <location>
        <begin position="1"/>
        <end position="21"/>
    </location>
</feature>
<feature type="chain" id="PRO_5042121010" evidence="1">
    <location>
        <begin position="22"/>
        <end position="107"/>
    </location>
</feature>
<organism evidence="2 3">
    <name type="scientific">Cylindrotheca closterium</name>
    <dbReference type="NCBI Taxonomy" id="2856"/>
    <lineage>
        <taxon>Eukaryota</taxon>
        <taxon>Sar</taxon>
        <taxon>Stramenopiles</taxon>
        <taxon>Ochrophyta</taxon>
        <taxon>Bacillariophyta</taxon>
        <taxon>Bacillariophyceae</taxon>
        <taxon>Bacillariophycidae</taxon>
        <taxon>Bacillariales</taxon>
        <taxon>Bacillariaceae</taxon>
        <taxon>Cylindrotheca</taxon>
    </lineage>
</organism>
<dbReference type="Proteomes" id="UP001295423">
    <property type="component" value="Unassembled WGS sequence"/>
</dbReference>
<sequence>MMNSKLLSLLVVVLVATLASARRSSPSSGVRAFWGRHHRVSIPKLFDNRQVINNNYNYNSIMESKMVAFTTSSSSSSSTADEDDHVGQPIKKLHTQEELVYLSFHGF</sequence>
<evidence type="ECO:0000313" key="2">
    <source>
        <dbReference type="EMBL" id="CAJ1945882.1"/>
    </source>
</evidence>
<keyword evidence="3" id="KW-1185">Reference proteome</keyword>
<proteinExistence type="predicted"/>
<gene>
    <name evidence="2" type="ORF">CYCCA115_LOCUS10025</name>
</gene>
<dbReference type="EMBL" id="CAKOGP040001557">
    <property type="protein sequence ID" value="CAJ1945882.1"/>
    <property type="molecule type" value="Genomic_DNA"/>
</dbReference>
<reference evidence="2" key="1">
    <citation type="submission" date="2023-08" db="EMBL/GenBank/DDBJ databases">
        <authorList>
            <person name="Audoor S."/>
            <person name="Bilcke G."/>
        </authorList>
    </citation>
    <scope>NUCLEOTIDE SEQUENCE</scope>
</reference>